<proteinExistence type="predicted"/>
<gene>
    <name evidence="2" type="ORF">H8K33_12155</name>
</gene>
<dbReference type="Gene3D" id="3.90.1530.30">
    <property type="match status" value="1"/>
</dbReference>
<evidence type="ECO:0000259" key="1">
    <source>
        <dbReference type="Pfam" id="PF02195"/>
    </source>
</evidence>
<dbReference type="Proteomes" id="UP000643610">
    <property type="component" value="Unassembled WGS sequence"/>
</dbReference>
<evidence type="ECO:0000313" key="2">
    <source>
        <dbReference type="EMBL" id="MBC3832268.1"/>
    </source>
</evidence>
<dbReference type="Pfam" id="PF02195">
    <property type="entry name" value="ParB_N"/>
    <property type="match status" value="1"/>
</dbReference>
<comment type="caution">
    <text evidence="2">The sequence shown here is derived from an EMBL/GenBank/DDBJ whole genome shotgun (WGS) entry which is preliminary data.</text>
</comment>
<accession>A0ABR6XSB7</accession>
<sequence length="356" mass="39928">MSPEMREIKLQELHFDPENPRLPMHLRYAPEREVLDYLLLECNLIELMLSIGQQGFFIGEPLLVVKKDDGYIVVEGNRRLGALKLLQKSAVSNVKPAQVRRVQDESTIQPDLIPSLIFEKREEILTYLGYRHITGIQPWDALAKARYLRQLRARIPNEHAEAHKILAKEIGSKAPTVAKLLTGLTLIDKARDLGILSELKLKEEEIPFSLLTTGIGYENICRFIGIENSSDVEANNINESNFKEFLTWAFVKNSGSATVLGESRNFDKLARIVGNDQALKELRRGTPIEAADLYTSGPLEAVRKLMLEAEHRINSAQAGLSYADGFDSNDVIQSERLKRASAALFGALNNLVNPVD</sequence>
<dbReference type="InterPro" id="IPR036086">
    <property type="entry name" value="ParB/Sulfiredoxin_sf"/>
</dbReference>
<feature type="domain" description="ParB-like N-terminal" evidence="1">
    <location>
        <begin position="43"/>
        <end position="114"/>
    </location>
</feature>
<dbReference type="EMBL" id="JACOFU010000004">
    <property type="protein sequence ID" value="MBC3832268.1"/>
    <property type="molecule type" value="Genomic_DNA"/>
</dbReference>
<dbReference type="SUPFAM" id="SSF110849">
    <property type="entry name" value="ParB/Sulfiredoxin"/>
    <property type="match status" value="1"/>
</dbReference>
<reference evidence="2 3" key="1">
    <citation type="submission" date="2020-08" db="EMBL/GenBank/DDBJ databases">
        <title>Novel species isolated from subtropical streams in China.</title>
        <authorList>
            <person name="Lu H."/>
        </authorList>
    </citation>
    <scope>NUCLEOTIDE SEQUENCE [LARGE SCALE GENOMIC DNA]</scope>
    <source>
        <strain evidence="2 3">KCTC 52442</strain>
    </source>
</reference>
<name>A0ABR6XSB7_9BURK</name>
<dbReference type="InterPro" id="IPR003115">
    <property type="entry name" value="ParB_N"/>
</dbReference>
<keyword evidence="3" id="KW-1185">Reference proteome</keyword>
<dbReference type="RefSeq" id="WP_186891299.1">
    <property type="nucleotide sequence ID" value="NZ_JACOFU010000004.1"/>
</dbReference>
<protein>
    <submittedName>
        <fullName evidence="2">ParB N-terminal domain-containing protein</fullName>
    </submittedName>
</protein>
<evidence type="ECO:0000313" key="3">
    <source>
        <dbReference type="Proteomes" id="UP000643610"/>
    </source>
</evidence>
<organism evidence="2 3">
    <name type="scientific">Undibacterium amnicola</name>
    <dbReference type="NCBI Taxonomy" id="1834038"/>
    <lineage>
        <taxon>Bacteria</taxon>
        <taxon>Pseudomonadati</taxon>
        <taxon>Pseudomonadota</taxon>
        <taxon>Betaproteobacteria</taxon>
        <taxon>Burkholderiales</taxon>
        <taxon>Oxalobacteraceae</taxon>
        <taxon>Undibacterium</taxon>
    </lineage>
</organism>